<dbReference type="EMBL" id="AP017602">
    <property type="protein sequence ID" value="BAW82921.1"/>
    <property type="molecule type" value="Genomic_DNA"/>
</dbReference>
<name>A0AAD1FKZ3_RICJA</name>
<keyword evidence="1" id="KW-0812">Transmembrane</keyword>
<feature type="transmembrane region" description="Helical" evidence="1">
    <location>
        <begin position="62"/>
        <end position="88"/>
    </location>
</feature>
<reference evidence="2 3" key="1">
    <citation type="journal article" date="2017" name="Genome Biol. Evol.">
        <title>Extremely Low Genomic Diversity of Rickettsia japonica Distributed in Japan.</title>
        <authorList>
            <person name="Akter A."/>
            <person name="Ooka T."/>
            <person name="Gotoh Y."/>
            <person name="Yamamoto S."/>
            <person name="Fujita H."/>
            <person name="Terasoma F."/>
            <person name="Kida K."/>
            <person name="Taira M."/>
            <person name="Nakadouzono F."/>
            <person name="Gokuden M."/>
            <person name="Hirano M."/>
            <person name="Miyashiro M."/>
            <person name="Inari K."/>
            <person name="Shimazu Y."/>
            <person name="Tabara K."/>
            <person name="Toyoda A."/>
            <person name="Yoshimura D."/>
            <person name="Itoh T."/>
            <person name="Kitano T."/>
            <person name="Sato M.P."/>
            <person name="Katsura K."/>
            <person name="Mondal S.I."/>
            <person name="Ogura Y."/>
            <person name="Ando S."/>
            <person name="Hayashi T."/>
        </authorList>
    </citation>
    <scope>NUCLEOTIDE SEQUENCE [LARGE SCALE GENOMIC DNA]</scope>
    <source>
        <strain evidence="2 3">YH_M</strain>
    </source>
</reference>
<feature type="transmembrane region" description="Helical" evidence="1">
    <location>
        <begin position="94"/>
        <end position="115"/>
    </location>
</feature>
<keyword evidence="1" id="KW-1133">Transmembrane helix</keyword>
<dbReference type="RefSeq" id="WP_024704587.1">
    <property type="nucleotide sequence ID" value="NZ_AP017572.1"/>
</dbReference>
<organism evidence="2 3">
    <name type="scientific">Rickettsia japonica</name>
    <dbReference type="NCBI Taxonomy" id="35790"/>
    <lineage>
        <taxon>Bacteria</taxon>
        <taxon>Pseudomonadati</taxon>
        <taxon>Pseudomonadota</taxon>
        <taxon>Alphaproteobacteria</taxon>
        <taxon>Rickettsiales</taxon>
        <taxon>Rickettsiaceae</taxon>
        <taxon>Rickettsieae</taxon>
        <taxon>Rickettsia</taxon>
        <taxon>spotted fever group</taxon>
    </lineage>
</organism>
<dbReference type="GeneID" id="34514633"/>
<evidence type="ECO:0000256" key="1">
    <source>
        <dbReference type="SAM" id="Phobius"/>
    </source>
</evidence>
<evidence type="ECO:0000313" key="2">
    <source>
        <dbReference type="EMBL" id="BAW82921.1"/>
    </source>
</evidence>
<protein>
    <submittedName>
        <fullName evidence="2">Uncharacterized protein</fullName>
    </submittedName>
</protein>
<gene>
    <name evidence="2" type="ORF">RJYHM_0696</name>
</gene>
<keyword evidence="1" id="KW-0472">Membrane</keyword>
<dbReference type="Proteomes" id="UP000217846">
    <property type="component" value="Chromosome"/>
</dbReference>
<dbReference type="AlphaFoldDB" id="A0AAD1FKZ3"/>
<accession>A0AAD1FKZ3</accession>
<sequence length="117" mass="12908">MIKNFSIFSFTVKLDCFLGVSSGTFVCSGAGFEKIIGFWVSTCGDGVSTNISSAWECVVKSVCFLCASFYAFICSEVGFGGTAGFVFFGGLFDIFFDFFPTLVFYLLLMLEYYIVPY</sequence>
<evidence type="ECO:0000313" key="3">
    <source>
        <dbReference type="Proteomes" id="UP000217846"/>
    </source>
</evidence>
<proteinExistence type="predicted"/>